<accession>A0A162XXF5</accession>
<feature type="compositionally biased region" description="Basic residues" evidence="3">
    <location>
        <begin position="85"/>
        <end position="110"/>
    </location>
</feature>
<name>A0A162XXF5_PHYB8</name>
<dbReference type="EMBL" id="KV440975">
    <property type="protein sequence ID" value="OAD77095.1"/>
    <property type="molecule type" value="Genomic_DNA"/>
</dbReference>
<dbReference type="VEuPathDB" id="FungiDB:PHYBLDRAFT_79037"/>
<evidence type="ECO:0000256" key="3">
    <source>
        <dbReference type="SAM" id="MobiDB-lite"/>
    </source>
</evidence>
<keyword evidence="4" id="KW-0732">Signal</keyword>
<dbReference type="Gene3D" id="3.10.350.10">
    <property type="entry name" value="LysM domain"/>
    <property type="match status" value="2"/>
</dbReference>
<dbReference type="RefSeq" id="XP_018295135.1">
    <property type="nucleotide sequence ID" value="XM_018443415.1"/>
</dbReference>
<feature type="region of interest" description="Disordered" evidence="3">
    <location>
        <begin position="85"/>
        <end position="130"/>
    </location>
</feature>
<dbReference type="InterPro" id="IPR052210">
    <property type="entry name" value="LysM1-like"/>
</dbReference>
<feature type="domain" description="LysM" evidence="5">
    <location>
        <begin position="139"/>
        <end position="189"/>
    </location>
</feature>
<gene>
    <name evidence="6" type="ORF">PHYBLDRAFT_79037</name>
</gene>
<dbReference type="PANTHER" id="PTHR34997:SF1">
    <property type="entry name" value="PEPTIDOGLYCAN-BINDING LYSIN DOMAIN"/>
    <property type="match status" value="1"/>
</dbReference>
<dbReference type="Proteomes" id="UP000077315">
    <property type="component" value="Unassembled WGS sequence"/>
</dbReference>
<sequence length="191" mass="20542">MKFSLLAVSAFFLATMVAAAPSTVCTGKHVATKGETCASMAKHYKISVKNLQQWNSGLGSNVKKCSKITTGKSYCVKRGPKKVTTKKTTTKKSTTKKTTTKKTTTKKTTTKKSTTTKASPATSTNGLHLAPHTDPNCKKYYVVVDGDGCDTAAKKNGITEAQLYKWNTGLHHAGDHLCDNLDTGRAYCVKV</sequence>
<dbReference type="OrthoDB" id="2281372at2759"/>
<keyword evidence="2" id="KW-0843">Virulence</keyword>
<dbReference type="STRING" id="763407.A0A162XXF5"/>
<protein>
    <submittedName>
        <fullName evidence="6">Secreted LysM domain-containing protein</fullName>
    </submittedName>
</protein>
<dbReference type="SMART" id="SM00257">
    <property type="entry name" value="LysM"/>
    <property type="match status" value="2"/>
</dbReference>
<feature type="signal peptide" evidence="4">
    <location>
        <begin position="1"/>
        <end position="19"/>
    </location>
</feature>
<keyword evidence="1" id="KW-0147">Chitin-binding</keyword>
<dbReference type="Pfam" id="PF01476">
    <property type="entry name" value="LysM"/>
    <property type="match status" value="2"/>
</dbReference>
<feature type="domain" description="LysM" evidence="5">
    <location>
        <begin position="27"/>
        <end position="76"/>
    </location>
</feature>
<evidence type="ECO:0000256" key="2">
    <source>
        <dbReference type="ARBA" id="ARBA00023026"/>
    </source>
</evidence>
<proteinExistence type="predicted"/>
<dbReference type="AlphaFoldDB" id="A0A162XXF5"/>
<evidence type="ECO:0000313" key="6">
    <source>
        <dbReference type="EMBL" id="OAD77095.1"/>
    </source>
</evidence>
<dbReference type="PROSITE" id="PS51782">
    <property type="entry name" value="LYSM"/>
    <property type="match status" value="2"/>
</dbReference>
<dbReference type="CDD" id="cd00118">
    <property type="entry name" value="LysM"/>
    <property type="match status" value="2"/>
</dbReference>
<dbReference type="GO" id="GO:0008061">
    <property type="term" value="F:chitin binding"/>
    <property type="evidence" value="ECO:0007669"/>
    <property type="project" value="UniProtKB-KW"/>
</dbReference>
<evidence type="ECO:0000259" key="5">
    <source>
        <dbReference type="PROSITE" id="PS51782"/>
    </source>
</evidence>
<keyword evidence="7" id="KW-1185">Reference proteome</keyword>
<dbReference type="SUPFAM" id="SSF54106">
    <property type="entry name" value="LysM domain"/>
    <property type="match status" value="2"/>
</dbReference>
<evidence type="ECO:0000313" key="7">
    <source>
        <dbReference type="Proteomes" id="UP000077315"/>
    </source>
</evidence>
<dbReference type="InterPro" id="IPR018392">
    <property type="entry name" value="LysM"/>
</dbReference>
<reference evidence="7" key="1">
    <citation type="submission" date="2015-06" db="EMBL/GenBank/DDBJ databases">
        <title>Expansion of signal transduction pathways in fungi by whole-genome duplication.</title>
        <authorList>
            <consortium name="DOE Joint Genome Institute"/>
            <person name="Corrochano L.M."/>
            <person name="Kuo A."/>
            <person name="Marcet-Houben M."/>
            <person name="Polaino S."/>
            <person name="Salamov A."/>
            <person name="Villalobos J.M."/>
            <person name="Alvarez M.I."/>
            <person name="Avalos J."/>
            <person name="Benito E.P."/>
            <person name="Benoit I."/>
            <person name="Burger G."/>
            <person name="Camino L.P."/>
            <person name="Canovas D."/>
            <person name="Cerda-Olmedo E."/>
            <person name="Cheng J.-F."/>
            <person name="Dominguez A."/>
            <person name="Elias M."/>
            <person name="Eslava A.P."/>
            <person name="Glaser F."/>
            <person name="Grimwood J."/>
            <person name="Gutierrez G."/>
            <person name="Heitman J."/>
            <person name="Henrissat B."/>
            <person name="Iturriaga E.A."/>
            <person name="Lang B.F."/>
            <person name="Lavin J.L."/>
            <person name="Lee S."/>
            <person name="Li W."/>
            <person name="Lindquist E."/>
            <person name="Lopez-Garcia S."/>
            <person name="Luque E.M."/>
            <person name="Marcos A.T."/>
            <person name="Martin J."/>
            <person name="McCluskey K."/>
            <person name="Medina H.R."/>
            <person name="Miralles-Duran A."/>
            <person name="Miyazaki A."/>
            <person name="Munoz-Torres E."/>
            <person name="Oguiza J.A."/>
            <person name="Ohm R."/>
            <person name="Olmedo M."/>
            <person name="Orejas M."/>
            <person name="Ortiz-Castellanos L."/>
            <person name="Pisabarro A.G."/>
            <person name="Rodriguez-Romero J."/>
            <person name="Ruiz-Herrera J."/>
            <person name="Ruiz-Vazquez R."/>
            <person name="Sanz C."/>
            <person name="Schackwitz W."/>
            <person name="Schmutz J."/>
            <person name="Shahriari M."/>
            <person name="Shelest E."/>
            <person name="Silva-Franco F."/>
            <person name="Soanes D."/>
            <person name="Syed K."/>
            <person name="Tagua V.G."/>
            <person name="Talbot N.J."/>
            <person name="Thon M."/>
            <person name="De vries R.P."/>
            <person name="Wiebenga A."/>
            <person name="Yadav J.S."/>
            <person name="Braun E.L."/>
            <person name="Baker S."/>
            <person name="Garre V."/>
            <person name="Horwitz B."/>
            <person name="Torres-Martinez S."/>
            <person name="Idnurm A."/>
            <person name="Herrera-Estrella A."/>
            <person name="Gabaldon T."/>
            <person name="Grigoriev I.V."/>
        </authorList>
    </citation>
    <scope>NUCLEOTIDE SEQUENCE [LARGE SCALE GENOMIC DNA]</scope>
    <source>
        <strain evidence="7">NRRL 1555(-)</strain>
    </source>
</reference>
<evidence type="ECO:0000256" key="4">
    <source>
        <dbReference type="SAM" id="SignalP"/>
    </source>
</evidence>
<feature type="chain" id="PRO_5007841081" evidence="4">
    <location>
        <begin position="20"/>
        <end position="191"/>
    </location>
</feature>
<evidence type="ECO:0000256" key="1">
    <source>
        <dbReference type="ARBA" id="ARBA00022669"/>
    </source>
</evidence>
<dbReference type="InParanoid" id="A0A162XXF5"/>
<organism evidence="6 7">
    <name type="scientific">Phycomyces blakesleeanus (strain ATCC 8743b / DSM 1359 / FGSC 10004 / NBRC 33097 / NRRL 1555)</name>
    <dbReference type="NCBI Taxonomy" id="763407"/>
    <lineage>
        <taxon>Eukaryota</taxon>
        <taxon>Fungi</taxon>
        <taxon>Fungi incertae sedis</taxon>
        <taxon>Mucoromycota</taxon>
        <taxon>Mucoromycotina</taxon>
        <taxon>Mucoromycetes</taxon>
        <taxon>Mucorales</taxon>
        <taxon>Phycomycetaceae</taxon>
        <taxon>Phycomyces</taxon>
    </lineage>
</organism>
<dbReference type="GeneID" id="29004320"/>
<dbReference type="PANTHER" id="PTHR34997">
    <property type="entry name" value="AM15"/>
    <property type="match status" value="1"/>
</dbReference>
<dbReference type="InterPro" id="IPR036779">
    <property type="entry name" value="LysM_dom_sf"/>
</dbReference>